<evidence type="ECO:0000313" key="2">
    <source>
        <dbReference type="Proteomes" id="UP001060123"/>
    </source>
</evidence>
<dbReference type="RefSeq" id="WP_027513557.1">
    <property type="nucleotide sequence ID" value="NZ_CP104143.1"/>
</dbReference>
<sequence>MFNIIAVYKHEKKVKVMGHTSDLWQLAVAEVFFPSLRLTMRNVRLVQNRKTKRPLVALPSLQRGGLSTLQIGDKAVLEEMARQIAEALPDAPEYEEADAENTGEIIAVFPDGSEVRK</sequence>
<protein>
    <submittedName>
        <fullName evidence="1">Uncharacterized protein</fullName>
    </submittedName>
</protein>
<organism evidence="1 2">
    <name type="scientific">Rhizobium sullae</name>
    <name type="common">Rhizobium hedysari</name>
    <dbReference type="NCBI Taxonomy" id="50338"/>
    <lineage>
        <taxon>Bacteria</taxon>
        <taxon>Pseudomonadati</taxon>
        <taxon>Pseudomonadota</taxon>
        <taxon>Alphaproteobacteria</taxon>
        <taxon>Hyphomicrobiales</taxon>
        <taxon>Rhizobiaceae</taxon>
        <taxon>Rhizobium/Agrobacterium group</taxon>
        <taxon>Rhizobium</taxon>
    </lineage>
</organism>
<gene>
    <name evidence="1" type="ORF">N2599_08445</name>
</gene>
<dbReference type="EMBL" id="CP104143">
    <property type="protein sequence ID" value="UWU16010.1"/>
    <property type="molecule type" value="Genomic_DNA"/>
</dbReference>
<name>A0ABY5XN15_RHISU</name>
<dbReference type="Proteomes" id="UP001060123">
    <property type="component" value="Chromosome"/>
</dbReference>
<reference evidence="1" key="1">
    <citation type="submission" date="2022-09" db="EMBL/GenBank/DDBJ databases">
        <title>Australian commercial rhizobial inoculants.</title>
        <authorList>
            <person name="Kohlmeier M.G."/>
            <person name="O'Hara G.W."/>
            <person name="Colombi E."/>
            <person name="Ramsay J.P."/>
            <person name="Terpolilli J."/>
        </authorList>
    </citation>
    <scope>NUCLEOTIDE SEQUENCE</scope>
    <source>
        <strain evidence="1">WSM1592</strain>
    </source>
</reference>
<accession>A0ABY5XN15</accession>
<evidence type="ECO:0000313" key="1">
    <source>
        <dbReference type="EMBL" id="UWU16010.1"/>
    </source>
</evidence>
<keyword evidence="2" id="KW-1185">Reference proteome</keyword>
<proteinExistence type="predicted"/>